<name>V5Z6A6_9GAMM</name>
<proteinExistence type="predicted"/>
<protein>
    <recommendedName>
        <fullName evidence="5">Phage protein</fullName>
    </recommendedName>
</protein>
<dbReference type="EMBL" id="CAHS01000013">
    <property type="protein sequence ID" value="CCG86489.1"/>
    <property type="molecule type" value="Genomic_DNA"/>
</dbReference>
<organism evidence="3 4">
    <name type="scientific">Erwinia piriflorinigrans CFBP 5888</name>
    <dbReference type="NCBI Taxonomy" id="1161919"/>
    <lineage>
        <taxon>Bacteria</taxon>
        <taxon>Pseudomonadati</taxon>
        <taxon>Pseudomonadota</taxon>
        <taxon>Gammaproteobacteria</taxon>
        <taxon>Enterobacterales</taxon>
        <taxon>Erwiniaceae</taxon>
        <taxon>Erwinia</taxon>
    </lineage>
</organism>
<evidence type="ECO:0000259" key="1">
    <source>
        <dbReference type="Pfam" id="PF19419"/>
    </source>
</evidence>
<dbReference type="InterPro" id="IPR057653">
    <property type="entry name" value="YeeW-like_dom"/>
</dbReference>
<accession>V5Z6A6</accession>
<evidence type="ECO:0008006" key="5">
    <source>
        <dbReference type="Google" id="ProtNLM"/>
    </source>
</evidence>
<evidence type="ECO:0000313" key="4">
    <source>
        <dbReference type="Proteomes" id="UP000018217"/>
    </source>
</evidence>
<dbReference type="Proteomes" id="UP000018217">
    <property type="component" value="Unassembled WGS sequence"/>
</dbReference>
<dbReference type="Pfam" id="PF19419">
    <property type="entry name" value="DUF5983"/>
    <property type="match status" value="1"/>
</dbReference>
<dbReference type="STRING" id="1161919.EPIR_1124"/>
<dbReference type="AlphaFoldDB" id="V5Z6A6"/>
<feature type="domain" description="DUF5983" evidence="1">
    <location>
        <begin position="71"/>
        <end position="164"/>
    </location>
</feature>
<sequence>MNVEADGINVLALNMGKIAVDVDGVEIDELIIDELINVVNDNGYTLRIASTPGEISFEDPLPVTARTNGIRCSTAHITDADNALLHTLSQQYQDYGDAEWVHYTGSGYLIRLDAWAFPVLRLKRCGLSKACRKLLVTLIRRYAISTIHFDSFGDILPGFTTFDW</sequence>
<gene>
    <name evidence="3" type="ORF">EPIR_1124</name>
</gene>
<feature type="domain" description="YeeW-like" evidence="2">
    <location>
        <begin position="1"/>
        <end position="60"/>
    </location>
</feature>
<keyword evidence="4" id="KW-1185">Reference proteome</keyword>
<evidence type="ECO:0000313" key="3">
    <source>
        <dbReference type="EMBL" id="CCG86489.1"/>
    </source>
</evidence>
<reference evidence="3 4" key="1">
    <citation type="journal article" date="2013" name="Syst. Appl. Microbiol.">
        <title>Phylogenetic position and virulence apparatus of the pear flower necrosis pathogen Erwinia piriflorinigrans CFBP 5888T as assessed by comparative genomics.</title>
        <authorList>
            <person name="Smits T.H."/>
            <person name="Rezzonico F."/>
            <person name="Lopez M.M."/>
            <person name="Blom J."/>
            <person name="Goesmann A."/>
            <person name="Frey J.E."/>
            <person name="Duffy B."/>
        </authorList>
    </citation>
    <scope>NUCLEOTIDE SEQUENCE [LARGE SCALE GENOMIC DNA]</scope>
    <source>
        <strain evidence="4">CFBP5888</strain>
    </source>
</reference>
<comment type="caution">
    <text evidence="3">The sequence shown here is derived from an EMBL/GenBank/DDBJ whole genome shotgun (WGS) entry which is preliminary data.</text>
</comment>
<dbReference type="Pfam" id="PF25638">
    <property type="entry name" value="DUF5983_N"/>
    <property type="match status" value="1"/>
</dbReference>
<dbReference type="InterPro" id="IPR046025">
    <property type="entry name" value="DUF5983"/>
</dbReference>
<evidence type="ECO:0000259" key="2">
    <source>
        <dbReference type="Pfam" id="PF25638"/>
    </source>
</evidence>